<proteinExistence type="predicted"/>
<sequence>MTRGRSPSPDKILDQRRRKFPTKFPEGQILGSDLTRDYHRSCHEILYYFAQFNALWLKNLHSSTAVEPEIAAAQPHQIFATGYLFSGPTPTGQARRHFRIFFLVTLQRIERNSTVVLLADCCQSARQKGTMAGKMAKSEGTWQNSAEIEFILGHFAPVTRKTLLKKLPKSSTKPVKNRSPVAPTPGSKLVPNLMTAELDSVDCGKTVPADEKIRILRRMQGPKASRSSWRVKNNIFLLFLASFEQDVWK</sequence>
<dbReference type="AlphaFoldDB" id="A0AAD7M821"/>
<gene>
    <name evidence="2" type="ORF">B0H16DRAFT_1827446</name>
</gene>
<protein>
    <submittedName>
        <fullName evidence="2">Uncharacterized protein</fullName>
    </submittedName>
</protein>
<accession>A0AAD7M821</accession>
<evidence type="ECO:0000256" key="1">
    <source>
        <dbReference type="SAM" id="MobiDB-lite"/>
    </source>
</evidence>
<keyword evidence="3" id="KW-1185">Reference proteome</keyword>
<name>A0AAD7M821_9AGAR</name>
<reference evidence="2" key="1">
    <citation type="submission" date="2023-03" db="EMBL/GenBank/DDBJ databases">
        <title>Massive genome expansion in bonnet fungi (Mycena s.s.) driven by repeated elements and novel gene families across ecological guilds.</title>
        <authorList>
            <consortium name="Lawrence Berkeley National Laboratory"/>
            <person name="Harder C.B."/>
            <person name="Miyauchi S."/>
            <person name="Viragh M."/>
            <person name="Kuo A."/>
            <person name="Thoen E."/>
            <person name="Andreopoulos B."/>
            <person name="Lu D."/>
            <person name="Skrede I."/>
            <person name="Drula E."/>
            <person name="Henrissat B."/>
            <person name="Morin E."/>
            <person name="Kohler A."/>
            <person name="Barry K."/>
            <person name="LaButti K."/>
            <person name="Morin E."/>
            <person name="Salamov A."/>
            <person name="Lipzen A."/>
            <person name="Mereny Z."/>
            <person name="Hegedus B."/>
            <person name="Baldrian P."/>
            <person name="Stursova M."/>
            <person name="Weitz H."/>
            <person name="Taylor A."/>
            <person name="Grigoriev I.V."/>
            <person name="Nagy L.G."/>
            <person name="Martin F."/>
            <person name="Kauserud H."/>
        </authorList>
    </citation>
    <scope>NUCLEOTIDE SEQUENCE</scope>
    <source>
        <strain evidence="2">CBHHK182m</strain>
    </source>
</reference>
<evidence type="ECO:0000313" key="3">
    <source>
        <dbReference type="Proteomes" id="UP001215598"/>
    </source>
</evidence>
<comment type="caution">
    <text evidence="2">The sequence shown here is derived from an EMBL/GenBank/DDBJ whole genome shotgun (WGS) entry which is preliminary data.</text>
</comment>
<evidence type="ECO:0000313" key="2">
    <source>
        <dbReference type="EMBL" id="KAJ7705204.1"/>
    </source>
</evidence>
<dbReference type="EMBL" id="JARKIB010000476">
    <property type="protein sequence ID" value="KAJ7705204.1"/>
    <property type="molecule type" value="Genomic_DNA"/>
</dbReference>
<feature type="region of interest" description="Disordered" evidence="1">
    <location>
        <begin position="167"/>
        <end position="187"/>
    </location>
</feature>
<organism evidence="2 3">
    <name type="scientific">Mycena metata</name>
    <dbReference type="NCBI Taxonomy" id="1033252"/>
    <lineage>
        <taxon>Eukaryota</taxon>
        <taxon>Fungi</taxon>
        <taxon>Dikarya</taxon>
        <taxon>Basidiomycota</taxon>
        <taxon>Agaricomycotina</taxon>
        <taxon>Agaricomycetes</taxon>
        <taxon>Agaricomycetidae</taxon>
        <taxon>Agaricales</taxon>
        <taxon>Marasmiineae</taxon>
        <taxon>Mycenaceae</taxon>
        <taxon>Mycena</taxon>
    </lineage>
</organism>
<dbReference type="Proteomes" id="UP001215598">
    <property type="component" value="Unassembled WGS sequence"/>
</dbReference>